<feature type="chain" id="PRO_5046608330" description="DUF3298 domain-containing protein" evidence="1">
    <location>
        <begin position="20"/>
        <end position="335"/>
    </location>
</feature>
<reference evidence="2 3" key="1">
    <citation type="journal article" date="2019" name="Int. J. Syst. Evol. Microbiol.">
        <title>The Global Catalogue of Microorganisms (GCM) 10K type strain sequencing project: providing services to taxonomists for standard genome sequencing and annotation.</title>
        <authorList>
            <consortium name="The Broad Institute Genomics Platform"/>
            <consortium name="The Broad Institute Genome Sequencing Center for Infectious Disease"/>
            <person name="Wu L."/>
            <person name="Ma J."/>
        </authorList>
    </citation>
    <scope>NUCLEOTIDE SEQUENCE [LARGE SCALE GENOMIC DNA]</scope>
    <source>
        <strain evidence="2 3">JCM 13378</strain>
    </source>
</reference>
<evidence type="ECO:0000256" key="1">
    <source>
        <dbReference type="SAM" id="SignalP"/>
    </source>
</evidence>
<name>A0ABN0X9J6_9ALTE</name>
<dbReference type="RefSeq" id="WP_343845107.1">
    <property type="nucleotide sequence ID" value="NZ_BAAAEI010000012.1"/>
</dbReference>
<dbReference type="Proteomes" id="UP001501757">
    <property type="component" value="Unassembled WGS sequence"/>
</dbReference>
<proteinExistence type="predicted"/>
<dbReference type="PROSITE" id="PS51257">
    <property type="entry name" value="PROKAR_LIPOPROTEIN"/>
    <property type="match status" value="1"/>
</dbReference>
<comment type="caution">
    <text evidence="2">The sequence shown here is derived from an EMBL/GenBank/DDBJ whole genome shotgun (WGS) entry which is preliminary data.</text>
</comment>
<organism evidence="2 3">
    <name type="scientific">Bowmanella denitrificans</name>
    <dbReference type="NCBI Taxonomy" id="366582"/>
    <lineage>
        <taxon>Bacteria</taxon>
        <taxon>Pseudomonadati</taxon>
        <taxon>Pseudomonadota</taxon>
        <taxon>Gammaproteobacteria</taxon>
        <taxon>Alteromonadales</taxon>
        <taxon>Alteromonadaceae</taxon>
        <taxon>Bowmanella</taxon>
    </lineage>
</organism>
<gene>
    <name evidence="2" type="ORF">GCM10009092_23650</name>
</gene>
<sequence>MLTRLFLAAWLLVLLGGCAANRDEVIPPLSAQVNFPAIGLFNQLPGNRLESWCDQQQKRQHADCQAGTLELTQLQSRLADSGLFPLITLEAGADYELLLSSAQIEDHKVRAELILAWRGILLHRYEYQVDTTEASAKIVRLLIADMLQDKVFSSGYLAGALESDNYEKDLQAPAKVANFQLSHRLTYNDPFQGSILTYKDPAYSSDRIEVSVYPIPSSDLSNTPAIIEEETAKLRGNLSDFAKQHNLPPLTMSQDKMLDWTQQSKQFQGYYLDASIVSRDTEPFYASYFFFIQQDKIVRFTTTFPSDLAMNFVKEALPQMAIPGESAFMAKLRKP</sequence>
<keyword evidence="1" id="KW-0732">Signal</keyword>
<protein>
    <recommendedName>
        <fullName evidence="4">DUF3298 domain-containing protein</fullName>
    </recommendedName>
</protein>
<evidence type="ECO:0008006" key="4">
    <source>
        <dbReference type="Google" id="ProtNLM"/>
    </source>
</evidence>
<dbReference type="EMBL" id="BAAAEI010000012">
    <property type="protein sequence ID" value="GAA0358713.1"/>
    <property type="molecule type" value="Genomic_DNA"/>
</dbReference>
<evidence type="ECO:0000313" key="2">
    <source>
        <dbReference type="EMBL" id="GAA0358713.1"/>
    </source>
</evidence>
<evidence type="ECO:0000313" key="3">
    <source>
        <dbReference type="Proteomes" id="UP001501757"/>
    </source>
</evidence>
<accession>A0ABN0X9J6</accession>
<keyword evidence="3" id="KW-1185">Reference proteome</keyword>
<feature type="signal peptide" evidence="1">
    <location>
        <begin position="1"/>
        <end position="19"/>
    </location>
</feature>